<gene>
    <name evidence="2" type="ORF">BOW53_09235</name>
</gene>
<dbReference type="GO" id="GO:0051537">
    <property type="term" value="F:2 iron, 2 sulfur cluster binding"/>
    <property type="evidence" value="ECO:0007669"/>
    <property type="project" value="InterPro"/>
</dbReference>
<keyword evidence="1" id="KW-0472">Membrane</keyword>
<evidence type="ECO:0000256" key="1">
    <source>
        <dbReference type="SAM" id="Phobius"/>
    </source>
</evidence>
<dbReference type="Gene3D" id="2.102.10.10">
    <property type="entry name" value="Rieske [2Fe-2S] iron-sulphur domain"/>
    <property type="match status" value="1"/>
</dbReference>
<comment type="caution">
    <text evidence="2">The sequence shown here is derived from an EMBL/GenBank/DDBJ whole genome shotgun (WGS) entry which is preliminary data.</text>
</comment>
<evidence type="ECO:0000313" key="3">
    <source>
        <dbReference type="Proteomes" id="UP000191110"/>
    </source>
</evidence>
<reference evidence="2 3" key="1">
    <citation type="submission" date="2016-11" db="EMBL/GenBank/DDBJ databases">
        <title>Mixed transmission modes and dynamic genome evolution in an obligate animal-bacterial symbiosis.</title>
        <authorList>
            <person name="Russell S.L."/>
            <person name="Corbett-Detig R.B."/>
            <person name="Cavanaugh C.M."/>
        </authorList>
    </citation>
    <scope>NUCLEOTIDE SEQUENCE [LARGE SCALE GENOMIC DNA]</scope>
    <source>
        <strain evidence="2">Sveles-Q1</strain>
    </source>
</reference>
<proteinExistence type="predicted"/>
<sequence length="204" mass="22539">MSNNISQKSVERRKQLSGLVSLMFLIAIAVVLYVFISSLGGSDKGGTDNQWLEIDTRYFAVGTTVSAAWQGKQLYISRRSAEQLALLRALSAVPGLYEQNLLERDADDHSGDLPDEFIVLTANRTGCLVKRRAEAPDYLSPEHWLGGFYSPCEDAYFNLSGRRYAKPVRVGEQITELSGLTVVPHTLTSDLTLMVGSAEPRQPK</sequence>
<dbReference type="RefSeq" id="WP_078483797.1">
    <property type="nucleotide sequence ID" value="NZ_MPRL01000035.1"/>
</dbReference>
<evidence type="ECO:0000313" key="2">
    <source>
        <dbReference type="EMBL" id="OOZ40010.1"/>
    </source>
</evidence>
<dbReference type="AlphaFoldDB" id="A0A1T2L4P5"/>
<name>A0A1T2L4P5_9GAMM</name>
<dbReference type="InterPro" id="IPR036922">
    <property type="entry name" value="Rieske_2Fe-2S_sf"/>
</dbReference>
<keyword evidence="1" id="KW-1133">Transmembrane helix</keyword>
<feature type="transmembrane region" description="Helical" evidence="1">
    <location>
        <begin position="16"/>
        <end position="36"/>
    </location>
</feature>
<dbReference type="EMBL" id="MPRL01000035">
    <property type="protein sequence ID" value="OOZ40010.1"/>
    <property type="molecule type" value="Genomic_DNA"/>
</dbReference>
<keyword evidence="3" id="KW-1185">Reference proteome</keyword>
<dbReference type="Proteomes" id="UP000191110">
    <property type="component" value="Unassembled WGS sequence"/>
</dbReference>
<protein>
    <submittedName>
        <fullName evidence="2">Uncharacterized protein</fullName>
    </submittedName>
</protein>
<organism evidence="2 3">
    <name type="scientific">Solemya pervernicosa gill symbiont</name>
    <dbReference type="NCBI Taxonomy" id="642797"/>
    <lineage>
        <taxon>Bacteria</taxon>
        <taxon>Pseudomonadati</taxon>
        <taxon>Pseudomonadota</taxon>
        <taxon>Gammaproteobacteria</taxon>
        <taxon>sulfur-oxidizing symbionts</taxon>
    </lineage>
</organism>
<accession>A0A1T2L4P5</accession>
<keyword evidence="1" id="KW-0812">Transmembrane</keyword>